<dbReference type="RefSeq" id="WP_092170849.1">
    <property type="nucleotide sequence ID" value="NZ_FNZH01000002.1"/>
</dbReference>
<dbReference type="PROSITE" id="PS51435">
    <property type="entry name" value="AP_NUCLEASE_F1_4"/>
    <property type="match status" value="1"/>
</dbReference>
<evidence type="ECO:0000256" key="6">
    <source>
        <dbReference type="PIRSR" id="PIRSR604808-2"/>
    </source>
</evidence>
<protein>
    <submittedName>
        <fullName evidence="9">Exodeoxyribonuclease-3</fullName>
    </submittedName>
</protein>
<comment type="cofactor">
    <cofactor evidence="6">
        <name>Mg(2+)</name>
        <dbReference type="ChEBI" id="CHEBI:18420"/>
    </cofactor>
    <cofactor evidence="6">
        <name>Mn(2+)</name>
        <dbReference type="ChEBI" id="CHEBI:29035"/>
    </cofactor>
    <text evidence="6">Probably binds two magnesium or manganese ions per subunit.</text>
</comment>
<dbReference type="GO" id="GO:0008311">
    <property type="term" value="F:double-stranded DNA 3'-5' DNA exonuclease activity"/>
    <property type="evidence" value="ECO:0007669"/>
    <property type="project" value="TreeGrafter"/>
</dbReference>
<feature type="site" description="Important for catalytic activity" evidence="7">
    <location>
        <position position="219"/>
    </location>
</feature>
<dbReference type="GO" id="GO:0003906">
    <property type="term" value="F:DNA-(apurinic or apyrimidinic site) endonuclease activity"/>
    <property type="evidence" value="ECO:0007669"/>
    <property type="project" value="TreeGrafter"/>
</dbReference>
<proteinExistence type="inferred from homology"/>
<evidence type="ECO:0000256" key="2">
    <source>
        <dbReference type="ARBA" id="ARBA00022723"/>
    </source>
</evidence>
<sequence>MKIVSYNVNGIRAAMKKGFLDWLKASDPDILGLQEIKSLENQIDVSVFEDLGYHVYWYPAVKKGYSGVAILTKQKPSQITYGMGIADYDDEGRMIRADYSDFSFISAYFPSGTTGDVRQDFKYRFLDDIYGYSQDLIGEHPNLILSGDYNICHKPIDIHNPIANKNTSGFLPEERAWMDKFTNSGFTDSFRLLNQSADQYTWWSYRANSRANNKGWRIDYHMTTPPISERVTGVDILTAAHHSDHCPIQLTLGDITK</sequence>
<dbReference type="Proteomes" id="UP000199403">
    <property type="component" value="Unassembled WGS sequence"/>
</dbReference>
<dbReference type="InterPro" id="IPR036691">
    <property type="entry name" value="Endo/exonu/phosph_ase_sf"/>
</dbReference>
<feature type="binding site" evidence="6">
    <location>
        <position position="7"/>
    </location>
    <ligand>
        <name>Mg(2+)</name>
        <dbReference type="ChEBI" id="CHEBI:18420"/>
        <label>1</label>
    </ligand>
</feature>
<evidence type="ECO:0000256" key="3">
    <source>
        <dbReference type="ARBA" id="ARBA00022801"/>
    </source>
</evidence>
<dbReference type="Gene3D" id="3.60.10.10">
    <property type="entry name" value="Endonuclease/exonuclease/phosphatase"/>
    <property type="match status" value="1"/>
</dbReference>
<evidence type="ECO:0000256" key="4">
    <source>
        <dbReference type="ARBA" id="ARBA00022842"/>
    </source>
</evidence>
<keyword evidence="2 6" id="KW-0479">Metal-binding</keyword>
<dbReference type="PANTHER" id="PTHR22748:SF6">
    <property type="entry name" value="DNA-(APURINIC OR APYRIMIDINIC SITE) ENDONUCLEASE"/>
    <property type="match status" value="1"/>
</dbReference>
<reference evidence="10" key="1">
    <citation type="submission" date="2016-10" db="EMBL/GenBank/DDBJ databases">
        <authorList>
            <person name="Varghese N."/>
            <person name="Submissions S."/>
        </authorList>
    </citation>
    <scope>NUCLEOTIDE SEQUENCE [LARGE SCALE GENOMIC DNA]</scope>
    <source>
        <strain evidence="10">IBRC-M 10761</strain>
    </source>
</reference>
<dbReference type="PROSITE" id="PS00726">
    <property type="entry name" value="AP_NUCLEASE_F1_1"/>
    <property type="match status" value="1"/>
</dbReference>
<feature type="binding site" evidence="6">
    <location>
        <position position="35"/>
    </location>
    <ligand>
        <name>Mg(2+)</name>
        <dbReference type="ChEBI" id="CHEBI:18420"/>
        <label>1</label>
    </ligand>
</feature>
<dbReference type="InterPro" id="IPR005135">
    <property type="entry name" value="Endo/exonuclease/phosphatase"/>
</dbReference>
<feature type="binding site" evidence="6">
    <location>
        <position position="150"/>
    </location>
    <ligand>
        <name>Mg(2+)</name>
        <dbReference type="ChEBI" id="CHEBI:18420"/>
        <label>1</label>
    </ligand>
</feature>
<feature type="binding site" evidence="6">
    <location>
        <position position="245"/>
    </location>
    <ligand>
        <name>Mg(2+)</name>
        <dbReference type="ChEBI" id="CHEBI:18420"/>
        <label>1</label>
    </ligand>
</feature>
<feature type="domain" description="Endonuclease/exonuclease/phosphatase" evidence="8">
    <location>
        <begin position="4"/>
        <end position="240"/>
    </location>
</feature>
<dbReference type="InterPro" id="IPR004808">
    <property type="entry name" value="AP_endonuc_1"/>
</dbReference>
<feature type="active site" description="Proton acceptor" evidence="5">
    <location>
        <position position="245"/>
    </location>
</feature>
<dbReference type="NCBIfam" id="TIGR00195">
    <property type="entry name" value="exoDNase_III"/>
    <property type="match status" value="1"/>
</dbReference>
<dbReference type="GO" id="GO:0006284">
    <property type="term" value="P:base-excision repair"/>
    <property type="evidence" value="ECO:0007669"/>
    <property type="project" value="TreeGrafter"/>
</dbReference>
<feature type="binding site" evidence="6">
    <location>
        <position position="148"/>
    </location>
    <ligand>
        <name>Mg(2+)</name>
        <dbReference type="ChEBI" id="CHEBI:18420"/>
        <label>1</label>
    </ligand>
</feature>
<dbReference type="Pfam" id="PF03372">
    <property type="entry name" value="Exo_endo_phos"/>
    <property type="match status" value="1"/>
</dbReference>
<dbReference type="PANTHER" id="PTHR22748">
    <property type="entry name" value="AP ENDONUCLEASE"/>
    <property type="match status" value="1"/>
</dbReference>
<evidence type="ECO:0000256" key="7">
    <source>
        <dbReference type="PIRSR" id="PIRSR604808-3"/>
    </source>
</evidence>
<dbReference type="GO" id="GO:0008081">
    <property type="term" value="F:phosphoric diester hydrolase activity"/>
    <property type="evidence" value="ECO:0007669"/>
    <property type="project" value="TreeGrafter"/>
</dbReference>
<name>A0A1H6W3X5_9BACT</name>
<dbReference type="OrthoDB" id="9803914at2"/>
<evidence type="ECO:0000259" key="8">
    <source>
        <dbReference type="Pfam" id="PF03372"/>
    </source>
</evidence>
<keyword evidence="6" id="KW-0464">Manganese</keyword>
<evidence type="ECO:0000256" key="1">
    <source>
        <dbReference type="ARBA" id="ARBA00007092"/>
    </source>
</evidence>
<comment type="similarity">
    <text evidence="1">Belongs to the DNA repair enzymes AP/ExoA family.</text>
</comment>
<dbReference type="NCBIfam" id="TIGR00633">
    <property type="entry name" value="xth"/>
    <property type="match status" value="1"/>
</dbReference>
<dbReference type="GO" id="GO:0003677">
    <property type="term" value="F:DNA binding"/>
    <property type="evidence" value="ECO:0007669"/>
    <property type="project" value="InterPro"/>
</dbReference>
<feature type="site" description="Transition state stabilizer" evidence="7">
    <location>
        <position position="150"/>
    </location>
</feature>
<keyword evidence="3" id="KW-0378">Hydrolase</keyword>
<dbReference type="InterPro" id="IPR020847">
    <property type="entry name" value="AP_endonuclease_F1_BS"/>
</dbReference>
<keyword evidence="10" id="KW-1185">Reference proteome</keyword>
<organism evidence="9 10">
    <name type="scientific">Cyclobacterium xiamenense</name>
    <dbReference type="NCBI Taxonomy" id="1297121"/>
    <lineage>
        <taxon>Bacteria</taxon>
        <taxon>Pseudomonadati</taxon>
        <taxon>Bacteroidota</taxon>
        <taxon>Cytophagia</taxon>
        <taxon>Cytophagales</taxon>
        <taxon>Cyclobacteriaceae</taxon>
        <taxon>Cyclobacterium</taxon>
    </lineage>
</organism>
<feature type="site" description="Interaction with DNA substrate" evidence="7">
    <location>
        <position position="245"/>
    </location>
</feature>
<gene>
    <name evidence="9" type="ORF">SAMN05192553_102232</name>
</gene>
<feature type="active site" evidence="5">
    <location>
        <position position="108"/>
    </location>
</feature>
<dbReference type="GO" id="GO:0046872">
    <property type="term" value="F:metal ion binding"/>
    <property type="evidence" value="ECO:0007669"/>
    <property type="project" value="UniProtKB-KW"/>
</dbReference>
<dbReference type="EMBL" id="FNZH01000002">
    <property type="protein sequence ID" value="SEJ06995.1"/>
    <property type="molecule type" value="Genomic_DNA"/>
</dbReference>
<dbReference type="STRING" id="1416801.SAMN05192553_102232"/>
<feature type="active site" description="Proton donor/acceptor" evidence="5">
    <location>
        <position position="148"/>
    </location>
</feature>
<evidence type="ECO:0000313" key="10">
    <source>
        <dbReference type="Proteomes" id="UP000199403"/>
    </source>
</evidence>
<dbReference type="FunFam" id="3.60.10.10:FF:000026">
    <property type="entry name" value="Exodeoxyribonuclease III"/>
    <property type="match status" value="1"/>
</dbReference>
<dbReference type="SUPFAM" id="SSF56219">
    <property type="entry name" value="DNase I-like"/>
    <property type="match status" value="1"/>
</dbReference>
<evidence type="ECO:0000256" key="5">
    <source>
        <dbReference type="PIRSR" id="PIRSR604808-1"/>
    </source>
</evidence>
<feature type="binding site" evidence="6">
    <location>
        <position position="244"/>
    </location>
    <ligand>
        <name>Mg(2+)</name>
        <dbReference type="ChEBI" id="CHEBI:18420"/>
        <label>1</label>
    </ligand>
</feature>
<accession>A0A1H6W3X5</accession>
<keyword evidence="4 6" id="KW-0460">Magnesium</keyword>
<dbReference type="AlphaFoldDB" id="A0A1H6W3X5"/>
<evidence type="ECO:0000313" key="9">
    <source>
        <dbReference type="EMBL" id="SEJ06995.1"/>
    </source>
</evidence>
<dbReference type="CDD" id="cd10281">
    <property type="entry name" value="Nape_like_AP-endo"/>
    <property type="match status" value="1"/>
</dbReference>